<gene>
    <name evidence="2" type="ORF">AWB72_01685</name>
</gene>
<comment type="caution">
    <text evidence="2">The sequence shown here is derived from an EMBL/GenBank/DDBJ whole genome shotgun (WGS) entry which is preliminary data.</text>
</comment>
<dbReference type="SUPFAM" id="SSF160272">
    <property type="entry name" value="Shew3726-like"/>
    <property type="match status" value="1"/>
</dbReference>
<dbReference type="OrthoDB" id="8967044at2"/>
<dbReference type="Pfam" id="PF07369">
    <property type="entry name" value="DUF1488"/>
    <property type="match status" value="1"/>
</dbReference>
<keyword evidence="3" id="KW-1185">Reference proteome</keyword>
<evidence type="ECO:0000313" key="2">
    <source>
        <dbReference type="EMBL" id="SAL23253.1"/>
    </source>
</evidence>
<organism evidence="2 3">
    <name type="scientific">Caballeronia concitans</name>
    <dbReference type="NCBI Taxonomy" id="1777133"/>
    <lineage>
        <taxon>Bacteria</taxon>
        <taxon>Pseudomonadati</taxon>
        <taxon>Pseudomonadota</taxon>
        <taxon>Betaproteobacteria</taxon>
        <taxon>Burkholderiales</taxon>
        <taxon>Burkholderiaceae</taxon>
        <taxon>Caballeronia</taxon>
    </lineage>
</organism>
<accession>A0A658QUT7</accession>
<dbReference type="Proteomes" id="UP000198263">
    <property type="component" value="Unassembled WGS sequence"/>
</dbReference>
<name>A0A658QUT7_9BURK</name>
<evidence type="ECO:0000313" key="3">
    <source>
        <dbReference type="Proteomes" id="UP000198263"/>
    </source>
</evidence>
<dbReference type="InterPro" id="IPR009962">
    <property type="entry name" value="DUF1488"/>
</dbReference>
<dbReference type="AlphaFoldDB" id="A0A658QUT7"/>
<sequence>MDIAFPATPPVYQGDEPALTFDAIADGEHIACTISAEALRDHFGAASSREEDLRRAFENNRVAIEGAAEQLLTSVGRKPVMLRSGYFRFSGSVPSGFNAHRDPRVTSGTPSAQHESELQKPPEAAKKPRGGRETPGAK</sequence>
<dbReference type="EMBL" id="FCNV02000002">
    <property type="protein sequence ID" value="SAL23253.1"/>
    <property type="molecule type" value="Genomic_DNA"/>
</dbReference>
<reference evidence="2 3" key="1">
    <citation type="submission" date="2016-01" db="EMBL/GenBank/DDBJ databases">
        <authorList>
            <person name="Peeters C."/>
        </authorList>
    </citation>
    <scope>NUCLEOTIDE SEQUENCE [LARGE SCALE GENOMIC DNA]</scope>
    <source>
        <strain evidence="2">LMG 29315</strain>
    </source>
</reference>
<evidence type="ECO:0000256" key="1">
    <source>
        <dbReference type="SAM" id="MobiDB-lite"/>
    </source>
</evidence>
<proteinExistence type="predicted"/>
<feature type="compositionally biased region" description="Basic and acidic residues" evidence="1">
    <location>
        <begin position="114"/>
        <end position="132"/>
    </location>
</feature>
<protein>
    <submittedName>
        <fullName evidence="2">Periplasmic protein</fullName>
    </submittedName>
</protein>
<dbReference type="Gene3D" id="3.30.160.140">
    <property type="entry name" value="Shew3726-like"/>
    <property type="match status" value="1"/>
</dbReference>
<feature type="region of interest" description="Disordered" evidence="1">
    <location>
        <begin position="90"/>
        <end position="138"/>
    </location>
</feature>
<dbReference type="InterPro" id="IPR036692">
    <property type="entry name" value="Shew3726-like_sf"/>
</dbReference>